<dbReference type="EMBL" id="HBFQ01007436">
    <property type="protein sequence ID" value="CAD8830840.1"/>
    <property type="molecule type" value="Transcribed_RNA"/>
</dbReference>
<proteinExistence type="predicted"/>
<name>A0A6T8SZR4_NOCSC</name>
<feature type="region of interest" description="Disordered" evidence="2">
    <location>
        <begin position="57"/>
        <end position="94"/>
    </location>
</feature>
<protein>
    <submittedName>
        <fullName evidence="4">Uncharacterized protein</fullName>
    </submittedName>
</protein>
<evidence type="ECO:0000313" key="3">
    <source>
        <dbReference type="EMBL" id="CAD8830840.1"/>
    </source>
</evidence>
<keyword evidence="1" id="KW-0175">Coiled coil</keyword>
<feature type="region of interest" description="Disordered" evidence="2">
    <location>
        <begin position="134"/>
        <end position="155"/>
    </location>
</feature>
<dbReference type="PANTHER" id="PTHR31245:SF20">
    <property type="entry name" value="F18B13.13 PROTEIN"/>
    <property type="match status" value="1"/>
</dbReference>
<gene>
    <name evidence="3" type="ORF">NSCI0253_LOCUS5186</name>
    <name evidence="4" type="ORF">NSCI0253_LOCUS5195</name>
</gene>
<organism evidence="4">
    <name type="scientific">Noctiluca scintillans</name>
    <name type="common">Sea sparkle</name>
    <name type="synonym">Red tide dinoflagellate</name>
    <dbReference type="NCBI Taxonomy" id="2966"/>
    <lineage>
        <taxon>Eukaryota</taxon>
        <taxon>Sar</taxon>
        <taxon>Alveolata</taxon>
        <taxon>Dinophyceae</taxon>
        <taxon>Noctilucales</taxon>
        <taxon>Noctilucaceae</taxon>
        <taxon>Noctiluca</taxon>
    </lineage>
</organism>
<dbReference type="EMBL" id="HBFQ01007448">
    <property type="protein sequence ID" value="CAD8830849.1"/>
    <property type="molecule type" value="Transcribed_RNA"/>
</dbReference>
<accession>A0A6T8SZR4</accession>
<reference evidence="4" key="1">
    <citation type="submission" date="2021-01" db="EMBL/GenBank/DDBJ databases">
        <authorList>
            <person name="Corre E."/>
            <person name="Pelletier E."/>
            <person name="Niang G."/>
            <person name="Scheremetjew M."/>
            <person name="Finn R."/>
            <person name="Kale V."/>
            <person name="Holt S."/>
            <person name="Cochrane G."/>
            <person name="Meng A."/>
            <person name="Brown T."/>
            <person name="Cohen L."/>
        </authorList>
    </citation>
    <scope>NUCLEOTIDE SEQUENCE</scope>
</reference>
<feature type="coiled-coil region" evidence="1">
    <location>
        <begin position="177"/>
        <end position="211"/>
    </location>
</feature>
<evidence type="ECO:0000256" key="1">
    <source>
        <dbReference type="SAM" id="Coils"/>
    </source>
</evidence>
<dbReference type="AlphaFoldDB" id="A0A6T8SZR4"/>
<dbReference type="PANTHER" id="PTHR31245">
    <property type="entry name" value="UBIQUITIN SYSTEM COMPONENT CUE PROTEIN"/>
    <property type="match status" value="1"/>
</dbReference>
<evidence type="ECO:0000313" key="4">
    <source>
        <dbReference type="EMBL" id="CAD8830849.1"/>
    </source>
</evidence>
<sequence>MTAVCKRLMPFEDCDPLTKRLRMDIALFATEDPEGFATWDGQDLPEQCIDLRRCPEDMLEPPEKRPRIGPSCSEGSSAGSGIHETGGDAEEDSAAKGWAEAIVKELQGCPSVVEANSRCSRMLSEFEELIRQERLREADTQDSQQEQSKEERMQRLQHTNRVLLRAVHQLGRRCTRLEAGTDEMTALRAALEQTQEQVRRLTHSNEMLQGHLRVHMDGRSEPDDCWASALH</sequence>
<evidence type="ECO:0000256" key="2">
    <source>
        <dbReference type="SAM" id="MobiDB-lite"/>
    </source>
</evidence>
<feature type="compositionally biased region" description="Basic and acidic residues" evidence="2">
    <location>
        <begin position="57"/>
        <end position="66"/>
    </location>
</feature>